<reference evidence="7" key="1">
    <citation type="submission" date="2021-02" db="EMBL/GenBank/DDBJ databases">
        <authorList>
            <person name="Nowell W R."/>
        </authorList>
    </citation>
    <scope>NUCLEOTIDE SEQUENCE</scope>
</reference>
<evidence type="ECO:0000256" key="4">
    <source>
        <dbReference type="SAM" id="MobiDB-lite"/>
    </source>
</evidence>
<name>A0A816XR21_9BILA</name>
<dbReference type="EMBL" id="CAJNRG010013609">
    <property type="protein sequence ID" value="CAF2150149.1"/>
    <property type="molecule type" value="Genomic_DNA"/>
</dbReference>
<feature type="compositionally biased region" description="Basic residues" evidence="4">
    <location>
        <begin position="1"/>
        <end position="20"/>
    </location>
</feature>
<evidence type="ECO:0000256" key="2">
    <source>
        <dbReference type="ARBA" id="ARBA00022603"/>
    </source>
</evidence>
<protein>
    <recommendedName>
        <fullName evidence="5">Methyltransferase domain-containing protein</fullName>
    </recommendedName>
</protein>
<evidence type="ECO:0000313" key="6">
    <source>
        <dbReference type="EMBL" id="CAF1978299.1"/>
    </source>
</evidence>
<comment type="similarity">
    <text evidence="1">Belongs to the methyltransferase superfamily.</text>
</comment>
<dbReference type="Proteomes" id="UP000663842">
    <property type="component" value="Unassembled WGS sequence"/>
</dbReference>
<feature type="domain" description="Methyltransferase" evidence="5">
    <location>
        <begin position="77"/>
        <end position="193"/>
    </location>
</feature>
<evidence type="ECO:0000313" key="7">
    <source>
        <dbReference type="EMBL" id="CAF2150149.1"/>
    </source>
</evidence>
<keyword evidence="10" id="KW-1185">Reference proteome</keyword>
<sequence>MVVTRNRKTHTAKQPLKRSQRNYEQQKYWNDRYAAKLIGETIDDDDDDDGDDDHTDEWYYSYSDIADVLQSHLKKHHRHSPVLDIGCGLSKIFDELLNDHFLGPFVGIDYAPIVIKQCKKASRNNNIHYLILNMLQKRKPDLSFDSFGLIVDKGTTDGILNNEASLLGISTMYEHASSFLSSNGIFLIITIKTVHDTEWFEDCLIPSLIRGSQNQQTKFIIHFHECATYTDGTENGPNIFVIVKYDCKSYSLRSSTNQSKQDISQIVTVKCY</sequence>
<dbReference type="CDD" id="cd02440">
    <property type="entry name" value="AdoMet_MTases"/>
    <property type="match status" value="1"/>
</dbReference>
<dbReference type="Gene3D" id="3.40.50.150">
    <property type="entry name" value="Vaccinia Virus protein VP39"/>
    <property type="match status" value="1"/>
</dbReference>
<evidence type="ECO:0000256" key="1">
    <source>
        <dbReference type="ARBA" id="ARBA00008361"/>
    </source>
</evidence>
<dbReference type="SUPFAM" id="SSF53335">
    <property type="entry name" value="S-adenosyl-L-methionine-dependent methyltransferases"/>
    <property type="match status" value="1"/>
</dbReference>
<evidence type="ECO:0000313" key="9">
    <source>
        <dbReference type="EMBL" id="CAF3846281.1"/>
    </source>
</evidence>
<organism evidence="7 11">
    <name type="scientific">Rotaria magnacalcarata</name>
    <dbReference type="NCBI Taxonomy" id="392030"/>
    <lineage>
        <taxon>Eukaryota</taxon>
        <taxon>Metazoa</taxon>
        <taxon>Spiralia</taxon>
        <taxon>Gnathifera</taxon>
        <taxon>Rotifera</taxon>
        <taxon>Eurotatoria</taxon>
        <taxon>Bdelloidea</taxon>
        <taxon>Philodinida</taxon>
        <taxon>Philodinidae</taxon>
        <taxon>Rotaria</taxon>
    </lineage>
</organism>
<dbReference type="GO" id="GO:0032259">
    <property type="term" value="P:methylation"/>
    <property type="evidence" value="ECO:0007669"/>
    <property type="project" value="UniProtKB-KW"/>
</dbReference>
<dbReference type="EMBL" id="CAJOBF010000630">
    <property type="protein sequence ID" value="CAF3846281.1"/>
    <property type="molecule type" value="Genomic_DNA"/>
</dbReference>
<keyword evidence="3" id="KW-0808">Transferase</keyword>
<proteinExistence type="inferred from homology"/>
<evidence type="ECO:0000313" key="8">
    <source>
        <dbReference type="EMBL" id="CAF3736009.1"/>
    </source>
</evidence>
<dbReference type="Proteomes" id="UP000663866">
    <property type="component" value="Unassembled WGS sequence"/>
</dbReference>
<comment type="caution">
    <text evidence="7">The sequence shown here is derived from an EMBL/GenBank/DDBJ whole genome shotgun (WGS) entry which is preliminary data.</text>
</comment>
<dbReference type="InterPro" id="IPR025714">
    <property type="entry name" value="Methyltranfer_dom"/>
</dbReference>
<dbReference type="Proteomes" id="UP000663856">
    <property type="component" value="Unassembled WGS sequence"/>
</dbReference>
<dbReference type="Pfam" id="PF13847">
    <property type="entry name" value="Methyltransf_31"/>
    <property type="match status" value="1"/>
</dbReference>
<evidence type="ECO:0000259" key="5">
    <source>
        <dbReference type="Pfam" id="PF13847"/>
    </source>
</evidence>
<evidence type="ECO:0000313" key="11">
    <source>
        <dbReference type="Proteomes" id="UP000663887"/>
    </source>
</evidence>
<dbReference type="InterPro" id="IPR029063">
    <property type="entry name" value="SAM-dependent_MTases_sf"/>
</dbReference>
<evidence type="ECO:0000256" key="3">
    <source>
        <dbReference type="ARBA" id="ARBA00022679"/>
    </source>
</evidence>
<evidence type="ECO:0000313" key="10">
    <source>
        <dbReference type="Proteomes" id="UP000663866"/>
    </source>
</evidence>
<dbReference type="PANTHER" id="PTHR12176">
    <property type="entry name" value="SAM-DEPENDENT METHYLTRANSFERASE SUPERFAMILY PROTEIN"/>
    <property type="match status" value="1"/>
</dbReference>
<gene>
    <name evidence="8" type="ORF">OVN521_LOCUS272</name>
    <name evidence="9" type="ORF">UXM345_LOCUS7550</name>
    <name evidence="6" type="ORF">WKI299_LOCUS3654</name>
    <name evidence="7" type="ORF">XDN619_LOCUS28503</name>
</gene>
<dbReference type="GO" id="GO:0008168">
    <property type="term" value="F:methyltransferase activity"/>
    <property type="evidence" value="ECO:0007669"/>
    <property type="project" value="UniProtKB-KW"/>
</dbReference>
<dbReference type="AlphaFoldDB" id="A0A816XR21"/>
<feature type="region of interest" description="Disordered" evidence="4">
    <location>
        <begin position="1"/>
        <end position="22"/>
    </location>
</feature>
<dbReference type="EMBL" id="CAJNRF010000729">
    <property type="protein sequence ID" value="CAF1978299.1"/>
    <property type="molecule type" value="Genomic_DNA"/>
</dbReference>
<dbReference type="Proteomes" id="UP000663887">
    <property type="component" value="Unassembled WGS sequence"/>
</dbReference>
<keyword evidence="2" id="KW-0489">Methyltransferase</keyword>
<dbReference type="InterPro" id="IPR051419">
    <property type="entry name" value="Lys/N-term_MeTrsfase_sf"/>
</dbReference>
<accession>A0A816XR21</accession>
<dbReference type="EMBL" id="CAJOBG010000014">
    <property type="protein sequence ID" value="CAF3736009.1"/>
    <property type="molecule type" value="Genomic_DNA"/>
</dbReference>